<protein>
    <submittedName>
        <fullName evidence="1">Uncharacterized protein</fullName>
    </submittedName>
</protein>
<dbReference type="RefSeq" id="WP_077591419.1">
    <property type="nucleotide sequence ID" value="NZ_CP019642.1"/>
</dbReference>
<proteinExistence type="predicted"/>
<dbReference type="EMBL" id="CP019642">
    <property type="protein sequence ID" value="AQQ55581.1"/>
    <property type="molecule type" value="Genomic_DNA"/>
</dbReference>
<dbReference type="AlphaFoldDB" id="A0A1Q2L5A3"/>
<gene>
    <name evidence="1" type="ORF">B0X71_20630</name>
</gene>
<name>A0A1Q2L5A3_9BACL</name>
<keyword evidence="1" id="KW-0614">Plasmid</keyword>
<dbReference type="Proteomes" id="UP000188184">
    <property type="component" value="Plasmid unnamed2"/>
</dbReference>
<accession>A0A1Q2L5A3</accession>
<sequence>MAKYLTASYFITLDQERWLDRWLERHPAKKKNQLVFEIFQYAINDFRKHVESLSCYIELMQDISDDELVKIHLSYSEQLPLKQAANQLYEKIQAVYPAAVKKHTLVFALHVFMSQQNETT</sequence>
<geneLocation type="plasmid" evidence="1 2">
    <name>unnamed2</name>
</geneLocation>
<dbReference type="OrthoDB" id="9801424at2"/>
<reference evidence="1 2" key="1">
    <citation type="submission" date="2017-02" db="EMBL/GenBank/DDBJ databases">
        <title>The complete genomic sequence of a novel cold adapted crude oil-degrading bacterium Planococcus qaidamina Y42.</title>
        <authorList>
            <person name="Yang R."/>
        </authorList>
    </citation>
    <scope>NUCLEOTIDE SEQUENCE [LARGE SCALE GENOMIC DNA]</scope>
    <source>
        <strain evidence="1 2">Y42</strain>
        <plasmid evidence="1 2">unnamed2</plasmid>
    </source>
</reference>
<dbReference type="KEGG" id="pmar:B0X71_20630"/>
<evidence type="ECO:0000313" key="2">
    <source>
        <dbReference type="Proteomes" id="UP000188184"/>
    </source>
</evidence>
<evidence type="ECO:0000313" key="1">
    <source>
        <dbReference type="EMBL" id="AQQ55581.1"/>
    </source>
</evidence>
<organism evidence="1 2">
    <name type="scientific">Planococcus lenghuensis</name>
    <dbReference type="NCBI Taxonomy" id="2213202"/>
    <lineage>
        <taxon>Bacteria</taxon>
        <taxon>Bacillati</taxon>
        <taxon>Bacillota</taxon>
        <taxon>Bacilli</taxon>
        <taxon>Bacillales</taxon>
        <taxon>Caryophanaceae</taxon>
        <taxon>Planococcus</taxon>
    </lineage>
</organism>
<keyword evidence="2" id="KW-1185">Reference proteome</keyword>